<dbReference type="SMART" id="SM00829">
    <property type="entry name" value="PKS_ER"/>
    <property type="match status" value="1"/>
</dbReference>
<evidence type="ECO:0000313" key="3">
    <source>
        <dbReference type="Proteomes" id="UP000248311"/>
    </source>
</evidence>
<organism evidence="2 3">
    <name type="scientific">Pseudoroseicyclus aestuarii</name>
    <dbReference type="NCBI Taxonomy" id="1795041"/>
    <lineage>
        <taxon>Bacteria</taxon>
        <taxon>Pseudomonadati</taxon>
        <taxon>Pseudomonadota</taxon>
        <taxon>Alphaproteobacteria</taxon>
        <taxon>Rhodobacterales</taxon>
        <taxon>Paracoccaceae</taxon>
        <taxon>Pseudoroseicyclus</taxon>
    </lineage>
</organism>
<dbReference type="InterPro" id="IPR011032">
    <property type="entry name" value="GroES-like_sf"/>
</dbReference>
<dbReference type="PANTHER" id="PTHR45348:SF2">
    <property type="entry name" value="ZINC-TYPE ALCOHOL DEHYDROGENASE-LIKE PROTEIN C2E1P3.01"/>
    <property type="match status" value="1"/>
</dbReference>
<accession>A0A318SZ86</accession>
<keyword evidence="3" id="KW-1185">Reference proteome</keyword>
<dbReference type="RefSeq" id="WP_110815344.1">
    <property type="nucleotide sequence ID" value="NZ_QJTE01000006.1"/>
</dbReference>
<proteinExistence type="predicted"/>
<name>A0A318SZ86_9RHOB</name>
<feature type="domain" description="Enoyl reductase (ER)" evidence="1">
    <location>
        <begin position="14"/>
        <end position="337"/>
    </location>
</feature>
<dbReference type="EMBL" id="QJTE01000006">
    <property type="protein sequence ID" value="PYE81324.1"/>
    <property type="molecule type" value="Genomic_DNA"/>
</dbReference>
<dbReference type="GO" id="GO:0016651">
    <property type="term" value="F:oxidoreductase activity, acting on NAD(P)H"/>
    <property type="evidence" value="ECO:0007669"/>
    <property type="project" value="InterPro"/>
</dbReference>
<dbReference type="InterPro" id="IPR013154">
    <property type="entry name" value="ADH-like_N"/>
</dbReference>
<dbReference type="InterPro" id="IPR047122">
    <property type="entry name" value="Trans-enoyl_RdTase-like"/>
</dbReference>
<dbReference type="SUPFAM" id="SSF51735">
    <property type="entry name" value="NAD(P)-binding Rossmann-fold domains"/>
    <property type="match status" value="1"/>
</dbReference>
<dbReference type="InterPro" id="IPR036291">
    <property type="entry name" value="NAD(P)-bd_dom_sf"/>
</dbReference>
<dbReference type="Proteomes" id="UP000248311">
    <property type="component" value="Unassembled WGS sequence"/>
</dbReference>
<dbReference type="CDD" id="cd08249">
    <property type="entry name" value="enoyl_reductase_like"/>
    <property type="match status" value="1"/>
</dbReference>
<evidence type="ECO:0000313" key="2">
    <source>
        <dbReference type="EMBL" id="PYE81324.1"/>
    </source>
</evidence>
<dbReference type="Pfam" id="PF08240">
    <property type="entry name" value="ADH_N"/>
    <property type="match status" value="1"/>
</dbReference>
<dbReference type="AlphaFoldDB" id="A0A318SZ86"/>
<dbReference type="PANTHER" id="PTHR45348">
    <property type="entry name" value="HYPOTHETICAL OXIDOREDUCTASE (EUROFUNG)"/>
    <property type="match status" value="1"/>
</dbReference>
<comment type="caution">
    <text evidence="2">The sequence shown here is derived from an EMBL/GenBank/DDBJ whole genome shotgun (WGS) entry which is preliminary data.</text>
</comment>
<sequence>MHTEPTQMAAWQHDNASTLQIAAAPITTPQGNEILIENAAIAINPLDWLLQSGMSLPWLTFPIITGSDVAGTVAAVGPDVTRFAIGDRVVGQAVSTTVNRPAEGAFQEYTIVADHMAAPIPATLSFAEAAVLPLGLGTAAGGLYGKTQLALLPPSLSPEAQDEVVLVWGGSSSVGCNAIQLAVASGYTVFATASASNAGMLQKLGAAEVFDYTNETCSERLISALEGRRLAGTLHATGNLHDCAEVVSRAEGRKMIAATLPAPEGFRKDVVVGHIHGTALKDDNVGPMIYRDFLPAALAQGRYQAAPKPRVAGHGLHALQDALALQKTGVSGEKIVVSLV</sequence>
<evidence type="ECO:0000259" key="1">
    <source>
        <dbReference type="SMART" id="SM00829"/>
    </source>
</evidence>
<protein>
    <recommendedName>
        <fullName evidence="1">Enoyl reductase (ER) domain-containing protein</fullName>
    </recommendedName>
</protein>
<dbReference type="Gene3D" id="3.40.50.720">
    <property type="entry name" value="NAD(P)-binding Rossmann-like Domain"/>
    <property type="match status" value="1"/>
</dbReference>
<dbReference type="InterPro" id="IPR020843">
    <property type="entry name" value="ER"/>
</dbReference>
<reference evidence="2 3" key="1">
    <citation type="submission" date="2018-06" db="EMBL/GenBank/DDBJ databases">
        <title>Genomic Encyclopedia of Type Strains, Phase III (KMG-III): the genomes of soil and plant-associated and newly described type strains.</title>
        <authorList>
            <person name="Whitman W."/>
        </authorList>
    </citation>
    <scope>NUCLEOTIDE SEQUENCE [LARGE SCALE GENOMIC DNA]</scope>
    <source>
        <strain evidence="2 3">CECT 9025</strain>
    </source>
</reference>
<dbReference type="SUPFAM" id="SSF50129">
    <property type="entry name" value="GroES-like"/>
    <property type="match status" value="1"/>
</dbReference>
<dbReference type="Gene3D" id="3.90.180.10">
    <property type="entry name" value="Medium-chain alcohol dehydrogenases, catalytic domain"/>
    <property type="match status" value="1"/>
</dbReference>
<gene>
    <name evidence="2" type="ORF">DFP88_1061</name>
</gene>
<dbReference type="OrthoDB" id="7355832at2"/>